<dbReference type="Proteomes" id="UP001597114">
    <property type="component" value="Unassembled WGS sequence"/>
</dbReference>
<organism evidence="6 7">
    <name type="scientific">Pseudonocardia yunnanensis</name>
    <dbReference type="NCBI Taxonomy" id="58107"/>
    <lineage>
        <taxon>Bacteria</taxon>
        <taxon>Bacillati</taxon>
        <taxon>Actinomycetota</taxon>
        <taxon>Actinomycetes</taxon>
        <taxon>Pseudonocardiales</taxon>
        <taxon>Pseudonocardiaceae</taxon>
        <taxon>Pseudonocardia</taxon>
    </lineage>
</organism>
<evidence type="ECO:0000256" key="3">
    <source>
        <dbReference type="ARBA" id="ARBA00023163"/>
    </source>
</evidence>
<evidence type="ECO:0000256" key="4">
    <source>
        <dbReference type="PROSITE-ProRule" id="PRU00335"/>
    </source>
</evidence>
<dbReference type="Pfam" id="PF00440">
    <property type="entry name" value="TetR_N"/>
    <property type="match status" value="1"/>
</dbReference>
<feature type="DNA-binding region" description="H-T-H motif" evidence="4">
    <location>
        <begin position="51"/>
        <end position="70"/>
    </location>
</feature>
<dbReference type="PANTHER" id="PTHR30055:SF151">
    <property type="entry name" value="TRANSCRIPTIONAL REGULATORY PROTEIN"/>
    <property type="match status" value="1"/>
</dbReference>
<keyword evidence="2 4" id="KW-0238">DNA-binding</keyword>
<dbReference type="RefSeq" id="WP_344730393.1">
    <property type="nucleotide sequence ID" value="NZ_BAAAUS010000066.1"/>
</dbReference>
<reference evidence="7" key="1">
    <citation type="journal article" date="2019" name="Int. J. Syst. Evol. Microbiol.">
        <title>The Global Catalogue of Microorganisms (GCM) 10K type strain sequencing project: providing services to taxonomists for standard genome sequencing and annotation.</title>
        <authorList>
            <consortium name="The Broad Institute Genomics Platform"/>
            <consortium name="The Broad Institute Genome Sequencing Center for Infectious Disease"/>
            <person name="Wu L."/>
            <person name="Ma J."/>
        </authorList>
    </citation>
    <scope>NUCLEOTIDE SEQUENCE [LARGE SCALE GENOMIC DNA]</scope>
    <source>
        <strain evidence="7">CCM 7043</strain>
    </source>
</reference>
<evidence type="ECO:0000313" key="7">
    <source>
        <dbReference type="Proteomes" id="UP001597114"/>
    </source>
</evidence>
<feature type="domain" description="HTH tetR-type" evidence="5">
    <location>
        <begin position="28"/>
        <end position="88"/>
    </location>
</feature>
<evidence type="ECO:0000313" key="6">
    <source>
        <dbReference type="EMBL" id="MFD1520607.1"/>
    </source>
</evidence>
<keyword evidence="7" id="KW-1185">Reference proteome</keyword>
<name>A0ABW4F165_9PSEU</name>
<dbReference type="Gene3D" id="1.10.357.10">
    <property type="entry name" value="Tetracycline Repressor, domain 2"/>
    <property type="match status" value="1"/>
</dbReference>
<dbReference type="Gene3D" id="1.10.10.60">
    <property type="entry name" value="Homeodomain-like"/>
    <property type="match status" value="1"/>
</dbReference>
<dbReference type="InterPro" id="IPR001647">
    <property type="entry name" value="HTH_TetR"/>
</dbReference>
<keyword evidence="3" id="KW-0804">Transcription</keyword>
<evidence type="ECO:0000256" key="2">
    <source>
        <dbReference type="ARBA" id="ARBA00023125"/>
    </source>
</evidence>
<protein>
    <submittedName>
        <fullName evidence="6">TetR/AcrR family transcriptional regulator</fullName>
    </submittedName>
</protein>
<proteinExistence type="predicted"/>
<sequence length="258" mass="27362">MADDTDLPEEVALLWGLREAPRKGPKPTLTVADITRAAVAVADAEGLAAVSMSRVAAELGNSTMALYRHVRSKDELLVLMADVALGDPPDLPADGDWRSGLTLWTHSIVAVAKHHPWFARLPITGPPIGPKNLAWFESALTALSGTSIEEGEKVGIVMSLLTYVHGQIRLGSELAAGYAENPDAFSRQYAAALARVVDPRRMPALSRVVAAGVFDVDSLLDDQDVDAEFDFGLVLFLDGVSGYLAAHDPSSAVSAPTP</sequence>
<dbReference type="SUPFAM" id="SSF46689">
    <property type="entry name" value="Homeodomain-like"/>
    <property type="match status" value="1"/>
</dbReference>
<evidence type="ECO:0000259" key="5">
    <source>
        <dbReference type="PROSITE" id="PS50977"/>
    </source>
</evidence>
<accession>A0ABW4F165</accession>
<keyword evidence="1" id="KW-0805">Transcription regulation</keyword>
<dbReference type="EMBL" id="JBHUCO010000026">
    <property type="protein sequence ID" value="MFD1520607.1"/>
    <property type="molecule type" value="Genomic_DNA"/>
</dbReference>
<dbReference type="InterPro" id="IPR036271">
    <property type="entry name" value="Tet_transcr_reg_TetR-rel_C_sf"/>
</dbReference>
<gene>
    <name evidence="6" type="ORF">ACFSJD_24135</name>
</gene>
<dbReference type="PANTHER" id="PTHR30055">
    <property type="entry name" value="HTH-TYPE TRANSCRIPTIONAL REGULATOR RUTR"/>
    <property type="match status" value="1"/>
</dbReference>
<comment type="caution">
    <text evidence="6">The sequence shown here is derived from an EMBL/GenBank/DDBJ whole genome shotgun (WGS) entry which is preliminary data.</text>
</comment>
<evidence type="ECO:0000256" key="1">
    <source>
        <dbReference type="ARBA" id="ARBA00023015"/>
    </source>
</evidence>
<dbReference type="InterPro" id="IPR004111">
    <property type="entry name" value="Repressor_TetR_C"/>
</dbReference>
<dbReference type="Pfam" id="PF02909">
    <property type="entry name" value="TetR_C_1"/>
    <property type="match status" value="1"/>
</dbReference>
<dbReference type="SUPFAM" id="SSF48498">
    <property type="entry name" value="Tetracyclin repressor-like, C-terminal domain"/>
    <property type="match status" value="1"/>
</dbReference>
<dbReference type="PROSITE" id="PS50977">
    <property type="entry name" value="HTH_TETR_2"/>
    <property type="match status" value="1"/>
</dbReference>
<dbReference type="InterPro" id="IPR009057">
    <property type="entry name" value="Homeodomain-like_sf"/>
</dbReference>
<dbReference type="InterPro" id="IPR050109">
    <property type="entry name" value="HTH-type_TetR-like_transc_reg"/>
</dbReference>